<keyword evidence="3" id="KW-1185">Reference proteome</keyword>
<dbReference type="Gene3D" id="3.80.10.10">
    <property type="entry name" value="Ribonuclease Inhibitor"/>
    <property type="match status" value="1"/>
</dbReference>
<dbReference type="EMBL" id="JARBJD010000036">
    <property type="protein sequence ID" value="KAK2958656.1"/>
    <property type="molecule type" value="Genomic_DNA"/>
</dbReference>
<dbReference type="SUPFAM" id="SSF52047">
    <property type="entry name" value="RNI-like"/>
    <property type="match status" value="1"/>
</dbReference>
<organism evidence="2 3">
    <name type="scientific">Blattamonas nauphoetae</name>
    <dbReference type="NCBI Taxonomy" id="2049346"/>
    <lineage>
        <taxon>Eukaryota</taxon>
        <taxon>Metamonada</taxon>
        <taxon>Preaxostyla</taxon>
        <taxon>Oxymonadida</taxon>
        <taxon>Blattamonas</taxon>
    </lineage>
</organism>
<dbReference type="InterPro" id="IPR001611">
    <property type="entry name" value="Leu-rich_rpt"/>
</dbReference>
<evidence type="ECO:0000313" key="3">
    <source>
        <dbReference type="Proteomes" id="UP001281761"/>
    </source>
</evidence>
<dbReference type="SMART" id="SM00368">
    <property type="entry name" value="LRR_RI"/>
    <property type="match status" value="4"/>
</dbReference>
<protein>
    <submittedName>
        <fullName evidence="2">Uncharacterized protein</fullName>
    </submittedName>
</protein>
<feature type="region of interest" description="Disordered" evidence="1">
    <location>
        <begin position="1"/>
        <end position="28"/>
    </location>
</feature>
<proteinExistence type="predicted"/>
<evidence type="ECO:0000313" key="2">
    <source>
        <dbReference type="EMBL" id="KAK2958656.1"/>
    </source>
</evidence>
<evidence type="ECO:0000256" key="1">
    <source>
        <dbReference type="SAM" id="MobiDB-lite"/>
    </source>
</evidence>
<reference evidence="2 3" key="1">
    <citation type="journal article" date="2022" name="bioRxiv">
        <title>Genomics of Preaxostyla Flagellates Illuminates Evolutionary Transitions and the Path Towards Mitochondrial Loss.</title>
        <authorList>
            <person name="Novak L.V.F."/>
            <person name="Treitli S.C."/>
            <person name="Pyrih J."/>
            <person name="Halakuc P."/>
            <person name="Pipaliya S.V."/>
            <person name="Vacek V."/>
            <person name="Brzon O."/>
            <person name="Soukal P."/>
            <person name="Eme L."/>
            <person name="Dacks J.B."/>
            <person name="Karnkowska A."/>
            <person name="Elias M."/>
            <person name="Hampl V."/>
        </authorList>
    </citation>
    <scope>NUCLEOTIDE SEQUENCE [LARGE SCALE GENOMIC DNA]</scope>
    <source>
        <strain evidence="2">NAU3</strain>
        <tissue evidence="2">Gut</tissue>
    </source>
</reference>
<gene>
    <name evidence="2" type="ORF">BLNAU_6425</name>
</gene>
<dbReference type="Proteomes" id="UP001281761">
    <property type="component" value="Unassembled WGS sequence"/>
</dbReference>
<dbReference type="InterPro" id="IPR032675">
    <property type="entry name" value="LRR_dom_sf"/>
</dbReference>
<sequence>MPPKKAKDAKGKKKKQPEEPEGPPPSELVKKFKKAYNEACKQAGIPPIRPIVKKFDEYAEEEQILSKLVISMDGFGVEPLRCLLIGLRQFNFIPQYSFLNAMIGDEGIQVLLEFMKDNPMILELEVLDKLTPVSCQHFKTYFQTPGLHLLSTLTLDYNGLGDEGVSLLTSGIREFSPMKRLSLNHCSIGAGGGCATVMNLLSTGAKCQIEYLSLSGNMCGLQTLALLGKTLPETQTLQIIDLSSNGISENEEAFELFRGGLLANHSLVEINLNLNPISDAVAQSLLELIGGPRQDIIELRLTEHISTNLTQDILKVLESNRLEAIARAAKAKPKKKKKGGKKKK</sequence>
<dbReference type="InterPro" id="IPR051279">
    <property type="entry name" value="PP1-Reg/Actin-Interact_Protein"/>
</dbReference>
<name>A0ABQ9Y4I9_9EUKA</name>
<accession>A0ABQ9Y4I9</accession>
<comment type="caution">
    <text evidence="2">The sequence shown here is derived from an EMBL/GenBank/DDBJ whole genome shotgun (WGS) entry which is preliminary data.</text>
</comment>
<dbReference type="PANTHER" id="PTHR24112">
    <property type="entry name" value="LEUCINE-RICH REPEAT, ISOFORM F-RELATED"/>
    <property type="match status" value="1"/>
</dbReference>
<dbReference type="Pfam" id="PF13516">
    <property type="entry name" value="LRR_6"/>
    <property type="match status" value="2"/>
</dbReference>